<evidence type="ECO:0000256" key="5">
    <source>
        <dbReference type="ARBA" id="ARBA00022989"/>
    </source>
</evidence>
<reference evidence="9" key="2">
    <citation type="submission" date="2023-01" db="EMBL/GenBank/DDBJ databases">
        <title>Draft genome sequence of Litoribrevibacter albus strain NBRC 110071.</title>
        <authorList>
            <person name="Sun Q."/>
            <person name="Mori K."/>
        </authorList>
    </citation>
    <scope>NUCLEOTIDE SEQUENCE</scope>
    <source>
        <strain evidence="9">NBRC 110071</strain>
    </source>
</reference>
<dbReference type="GO" id="GO:0006508">
    <property type="term" value="P:proteolysis"/>
    <property type="evidence" value="ECO:0007669"/>
    <property type="project" value="UniProtKB-KW"/>
</dbReference>
<comment type="subcellular location">
    <subcellularLocation>
        <location evidence="1">Membrane</location>
        <topology evidence="1">Multi-pass membrane protein</topology>
    </subcellularLocation>
</comment>
<keyword evidence="6 7" id="KW-0472">Membrane</keyword>
<comment type="similarity">
    <text evidence="2">Belongs to the peptidase S54 family.</text>
</comment>
<sequence length="286" mass="31654">MHKLGETESAELVAKISERLWKAKIPHQVVSTGTEQAPLSEIWLVREEDLPLAVEILNSPETNKVSESNGRSPLVASLSYAKVTWFFIITCVLVALLTRAGANVEMVAWFSIVPIQVIGNRFLPGSLDVVFSTGEFWRLFTPALIHFGGLHLVFNMLWVWEFGRRIEQVEGKMRLFIVLLASAVISNLGQYFAGSVYFGGMSGVIYAFLGYMVVTDKLSTHPKYEIPTFLVGFMLVWLALGFTQFTKFIGLGGIANAAHTVGLISGVGISVLARLIFHRKDQTEVS</sequence>
<keyword evidence="5 7" id="KW-1133">Transmembrane helix</keyword>
<dbReference type="PANTHER" id="PTHR43731:SF14">
    <property type="entry name" value="PRESENILIN-ASSOCIATED RHOMBOID-LIKE PROTEIN, MITOCHONDRIAL"/>
    <property type="match status" value="1"/>
</dbReference>
<dbReference type="RefSeq" id="WP_284382273.1">
    <property type="nucleotide sequence ID" value="NZ_BSNM01000015.1"/>
</dbReference>
<dbReference type="Proteomes" id="UP001161389">
    <property type="component" value="Unassembled WGS sequence"/>
</dbReference>
<reference evidence="9" key="1">
    <citation type="journal article" date="2014" name="Int. J. Syst. Evol. Microbiol.">
        <title>Complete genome sequence of Corynebacterium casei LMG S-19264T (=DSM 44701T), isolated from a smear-ripened cheese.</title>
        <authorList>
            <consortium name="US DOE Joint Genome Institute (JGI-PGF)"/>
            <person name="Walter F."/>
            <person name="Albersmeier A."/>
            <person name="Kalinowski J."/>
            <person name="Ruckert C."/>
        </authorList>
    </citation>
    <scope>NUCLEOTIDE SEQUENCE</scope>
    <source>
        <strain evidence="9">NBRC 110071</strain>
    </source>
</reference>
<evidence type="ECO:0000259" key="8">
    <source>
        <dbReference type="Pfam" id="PF01694"/>
    </source>
</evidence>
<dbReference type="SUPFAM" id="SSF144091">
    <property type="entry name" value="Rhomboid-like"/>
    <property type="match status" value="1"/>
</dbReference>
<keyword evidence="9" id="KW-0645">Protease</keyword>
<feature type="transmembrane region" description="Helical" evidence="7">
    <location>
        <begin position="143"/>
        <end position="163"/>
    </location>
</feature>
<evidence type="ECO:0000256" key="7">
    <source>
        <dbReference type="SAM" id="Phobius"/>
    </source>
</evidence>
<evidence type="ECO:0000256" key="4">
    <source>
        <dbReference type="ARBA" id="ARBA00022801"/>
    </source>
</evidence>
<feature type="transmembrane region" description="Helical" evidence="7">
    <location>
        <begin position="198"/>
        <end position="214"/>
    </location>
</feature>
<feature type="transmembrane region" description="Helical" evidence="7">
    <location>
        <begin position="74"/>
        <end position="97"/>
    </location>
</feature>
<name>A0AA37SAC5_9GAMM</name>
<evidence type="ECO:0000256" key="1">
    <source>
        <dbReference type="ARBA" id="ARBA00004141"/>
    </source>
</evidence>
<comment type="caution">
    <text evidence="9">The sequence shown here is derived from an EMBL/GenBank/DDBJ whole genome shotgun (WGS) entry which is preliminary data.</text>
</comment>
<dbReference type="Gene3D" id="1.20.1540.10">
    <property type="entry name" value="Rhomboid-like"/>
    <property type="match status" value="1"/>
</dbReference>
<gene>
    <name evidence="9" type="ORF">GCM10007876_27960</name>
</gene>
<accession>A0AA37SAC5</accession>
<feature type="transmembrane region" description="Helical" evidence="7">
    <location>
        <begin position="226"/>
        <end position="245"/>
    </location>
</feature>
<dbReference type="InterPro" id="IPR022764">
    <property type="entry name" value="Peptidase_S54_rhomboid_dom"/>
</dbReference>
<protein>
    <submittedName>
        <fullName evidence="9">Rhomboid family intramembrane serine protease</fullName>
    </submittedName>
</protein>
<dbReference type="InterPro" id="IPR035952">
    <property type="entry name" value="Rhomboid-like_sf"/>
</dbReference>
<proteinExistence type="inferred from homology"/>
<evidence type="ECO:0000256" key="6">
    <source>
        <dbReference type="ARBA" id="ARBA00023136"/>
    </source>
</evidence>
<evidence type="ECO:0000313" key="9">
    <source>
        <dbReference type="EMBL" id="GLQ32317.1"/>
    </source>
</evidence>
<keyword evidence="10" id="KW-1185">Reference proteome</keyword>
<feature type="transmembrane region" description="Helical" evidence="7">
    <location>
        <begin position="257"/>
        <end position="277"/>
    </location>
</feature>
<dbReference type="EMBL" id="BSNM01000015">
    <property type="protein sequence ID" value="GLQ32317.1"/>
    <property type="molecule type" value="Genomic_DNA"/>
</dbReference>
<feature type="transmembrane region" description="Helical" evidence="7">
    <location>
        <begin position="104"/>
        <end position="123"/>
    </location>
</feature>
<organism evidence="9 10">
    <name type="scientific">Litoribrevibacter albus</name>
    <dbReference type="NCBI Taxonomy" id="1473156"/>
    <lineage>
        <taxon>Bacteria</taxon>
        <taxon>Pseudomonadati</taxon>
        <taxon>Pseudomonadota</taxon>
        <taxon>Gammaproteobacteria</taxon>
        <taxon>Oceanospirillales</taxon>
        <taxon>Oceanospirillaceae</taxon>
        <taxon>Litoribrevibacter</taxon>
    </lineage>
</organism>
<evidence type="ECO:0000256" key="2">
    <source>
        <dbReference type="ARBA" id="ARBA00009045"/>
    </source>
</evidence>
<dbReference type="PANTHER" id="PTHR43731">
    <property type="entry name" value="RHOMBOID PROTEASE"/>
    <property type="match status" value="1"/>
</dbReference>
<evidence type="ECO:0000256" key="3">
    <source>
        <dbReference type="ARBA" id="ARBA00022692"/>
    </source>
</evidence>
<dbReference type="Pfam" id="PF01694">
    <property type="entry name" value="Rhomboid"/>
    <property type="match status" value="1"/>
</dbReference>
<feature type="transmembrane region" description="Helical" evidence="7">
    <location>
        <begin position="175"/>
        <end position="192"/>
    </location>
</feature>
<dbReference type="GO" id="GO:0016020">
    <property type="term" value="C:membrane"/>
    <property type="evidence" value="ECO:0007669"/>
    <property type="project" value="UniProtKB-SubCell"/>
</dbReference>
<dbReference type="GO" id="GO:0004252">
    <property type="term" value="F:serine-type endopeptidase activity"/>
    <property type="evidence" value="ECO:0007669"/>
    <property type="project" value="InterPro"/>
</dbReference>
<dbReference type="AlphaFoldDB" id="A0AA37SAC5"/>
<feature type="domain" description="Peptidase S54 rhomboid" evidence="8">
    <location>
        <begin position="134"/>
        <end position="272"/>
    </location>
</feature>
<keyword evidence="4" id="KW-0378">Hydrolase</keyword>
<evidence type="ECO:0000313" key="10">
    <source>
        <dbReference type="Proteomes" id="UP001161389"/>
    </source>
</evidence>
<keyword evidence="3 7" id="KW-0812">Transmembrane</keyword>
<dbReference type="InterPro" id="IPR050925">
    <property type="entry name" value="Rhomboid_protease_S54"/>
</dbReference>